<dbReference type="PANTHER" id="PTHR28671:SF3">
    <property type="entry name" value="COILED-COIL DOMAIN-CONTAINING PROTEIN 169"/>
    <property type="match status" value="1"/>
</dbReference>
<reference evidence="2" key="1">
    <citation type="submission" date="2025-08" db="UniProtKB">
        <authorList>
            <consortium name="Ensembl"/>
        </authorList>
    </citation>
    <scope>IDENTIFICATION</scope>
</reference>
<evidence type="ECO:0008006" key="4">
    <source>
        <dbReference type="Google" id="ProtNLM"/>
    </source>
</evidence>
<name>A0A3B3Y181_9TELE</name>
<evidence type="ECO:0000313" key="2">
    <source>
        <dbReference type="Ensembl" id="ENSPMEP00000021056.1"/>
    </source>
</evidence>
<protein>
    <recommendedName>
        <fullName evidence="4">Coiled-coil domain containing 169</fullName>
    </recommendedName>
</protein>
<dbReference type="InterPro" id="IPR028022">
    <property type="entry name" value="DUF4600"/>
</dbReference>
<dbReference type="Proteomes" id="UP000261480">
    <property type="component" value="Unplaced"/>
</dbReference>
<organism evidence="2 3">
    <name type="scientific">Poecilia mexicana</name>
    <dbReference type="NCBI Taxonomy" id="48701"/>
    <lineage>
        <taxon>Eukaryota</taxon>
        <taxon>Metazoa</taxon>
        <taxon>Chordata</taxon>
        <taxon>Craniata</taxon>
        <taxon>Vertebrata</taxon>
        <taxon>Euteleostomi</taxon>
        <taxon>Actinopterygii</taxon>
        <taxon>Neopterygii</taxon>
        <taxon>Teleostei</taxon>
        <taxon>Neoteleostei</taxon>
        <taxon>Acanthomorphata</taxon>
        <taxon>Ovalentaria</taxon>
        <taxon>Atherinomorphae</taxon>
        <taxon>Cyprinodontiformes</taxon>
        <taxon>Poeciliidae</taxon>
        <taxon>Poeciliinae</taxon>
        <taxon>Poecilia</taxon>
    </lineage>
</organism>
<feature type="compositionally biased region" description="Basic and acidic residues" evidence="1">
    <location>
        <begin position="284"/>
        <end position="294"/>
    </location>
</feature>
<dbReference type="Ensembl" id="ENSPMET00000016222.1">
    <property type="protein sequence ID" value="ENSPMEP00000021056.1"/>
    <property type="gene ID" value="ENSPMEG00000000987.1"/>
</dbReference>
<keyword evidence="3" id="KW-1185">Reference proteome</keyword>
<proteinExistence type="predicted"/>
<dbReference type="PANTHER" id="PTHR28671">
    <property type="entry name" value="COILED-COIL DOMAIN-CONTAINING PROTEIN 169"/>
    <property type="match status" value="1"/>
</dbReference>
<accession>A0A3B3Y181</accession>
<feature type="compositionally biased region" description="Basic residues" evidence="1">
    <location>
        <begin position="321"/>
        <end position="330"/>
    </location>
</feature>
<dbReference type="Pfam" id="PF15372">
    <property type="entry name" value="DUF4600"/>
    <property type="match status" value="1"/>
</dbReference>
<reference evidence="2" key="2">
    <citation type="submission" date="2025-09" db="UniProtKB">
        <authorList>
            <consortium name="Ensembl"/>
        </authorList>
    </citation>
    <scope>IDENTIFICATION</scope>
</reference>
<evidence type="ECO:0000256" key="1">
    <source>
        <dbReference type="SAM" id="MobiDB-lite"/>
    </source>
</evidence>
<sequence length="330" mass="37515">MRIWKTKSKAISKISCYRGETQTAEIFTEKSIRGAVKMVGTGLSGCSTRSRHRGNTCSQGNSILQKPGNVGFHGYHELQTCLQYIFGKMAKANDYRKYDLARLQVEIEEERELKEMLIGSVCDLRCTVAELQERLRSVDGEGNEWKTRFETQVELNGQLERQISHIQQRLESIKGNPVDRLAFIRLYEDMGLEMLKEHLTVLTEEKTGLHNQLKNCHLQMEQEGKAFHKTNDERRAYLTEIAMLSSVREPQRRQYANQRQGAAESKQIRGKGVCRKAQAGSNKGMEEVLTERLNEGGGGGGDSTTERGMKKKSQTESRLPTLKHRGKHNP</sequence>
<evidence type="ECO:0000313" key="3">
    <source>
        <dbReference type="Proteomes" id="UP000261480"/>
    </source>
</evidence>
<feature type="region of interest" description="Disordered" evidence="1">
    <location>
        <begin position="249"/>
        <end position="330"/>
    </location>
</feature>
<dbReference type="AlphaFoldDB" id="A0A3B3Y181"/>